<comment type="subcellular location">
    <subcellularLocation>
        <location evidence="1">Cell outer membrane</location>
    </subcellularLocation>
</comment>
<feature type="domain" description="SusD-like N-terminal" evidence="6">
    <location>
        <begin position="111"/>
        <end position="247"/>
    </location>
</feature>
<reference evidence="7" key="1">
    <citation type="submission" date="2019-03" db="EMBL/GenBank/DDBJ databases">
        <title>Single cell metagenomics reveals metabolic interactions within the superorganism composed of flagellate Streblomastix strix and complex community of Bacteroidetes bacteria on its surface.</title>
        <authorList>
            <person name="Treitli S.C."/>
            <person name="Kolisko M."/>
            <person name="Husnik F."/>
            <person name="Keeling P."/>
            <person name="Hampl V."/>
        </authorList>
    </citation>
    <scope>NUCLEOTIDE SEQUENCE</scope>
    <source>
        <strain evidence="7">STM</strain>
    </source>
</reference>
<dbReference type="Pfam" id="PF07980">
    <property type="entry name" value="SusD_RagB"/>
    <property type="match status" value="1"/>
</dbReference>
<sequence>MKKIQSLKLIVLKAKSSFIVLSVLLCGACSDVLNVAPDGTLTMDEILSNPDRVEALLNSCYNNIPQKGYSYQFFDPLVVASSDDGWSSDDGADQAVSLVYRDNTSAGNHPMRDFPDNHNANVFQYWTRCWTQIRLCSQFIELIDQAAVKDEANRERFKAEAHLLRAFFYSELVKWFGKVPILDHTVPFDTDFSLLRRASVYDIAQFIGTDCDVAITCSELPWRIAESNNAMRVTKALAHAIKAKMMLFAASPLHNEGQNHWEEAYTVCQTAVNQLKSNGYELFKTCTDTGTFGTSKAAAYRQLACQSADESGSPRDKETIWQAKGGEVFVWHIGYVGSSMDGTYKCGTGPTQELVDAYETDDGVPVLNLATPYADEKHLQPNYNTANTKYDRNNPYANRDPRMNETVLHNGSTFLWNNGEKWTIESFAGGKFAPSFDQSDREHSRTGYYHCKMVTPGACLTRGINNARWKFYRLGELLLDYAEAAAEAGHLAEARAATNEVRDRVGMPGLPDMPQSDLILRIRNERRVELAWEEQRYFDLRRWQTPQGDLSATCKWLTAMTITKNGGDDGSLAYTRVNITTIPRGGWQNKDLLLPLPLNEVSRLEPLTGVLWQNPGW</sequence>
<keyword evidence="3" id="KW-0472">Membrane</keyword>
<accession>A0A5J4SP78</accession>
<dbReference type="InterPro" id="IPR033985">
    <property type="entry name" value="SusD-like_N"/>
</dbReference>
<dbReference type="Gene3D" id="1.25.40.390">
    <property type="match status" value="1"/>
</dbReference>
<dbReference type="AlphaFoldDB" id="A0A5J4SP78"/>
<evidence type="ECO:0000259" key="6">
    <source>
        <dbReference type="Pfam" id="PF14322"/>
    </source>
</evidence>
<protein>
    <submittedName>
        <fullName evidence="7">RagB/SusD family nutrient uptake outer membrane protein</fullName>
    </submittedName>
</protein>
<comment type="caution">
    <text evidence="7">The sequence shown here is derived from an EMBL/GenBank/DDBJ whole genome shotgun (WGS) entry which is preliminary data.</text>
</comment>
<feature type="domain" description="RagB/SusD" evidence="5">
    <location>
        <begin position="340"/>
        <end position="617"/>
    </location>
</feature>
<gene>
    <name evidence="7" type="ORF">EZS27_004541</name>
</gene>
<evidence type="ECO:0000259" key="5">
    <source>
        <dbReference type="Pfam" id="PF07980"/>
    </source>
</evidence>
<dbReference type="Pfam" id="PF14322">
    <property type="entry name" value="SusD-like_3"/>
    <property type="match status" value="1"/>
</dbReference>
<dbReference type="InterPro" id="IPR011990">
    <property type="entry name" value="TPR-like_helical_dom_sf"/>
</dbReference>
<dbReference type="GO" id="GO:0009279">
    <property type="term" value="C:cell outer membrane"/>
    <property type="evidence" value="ECO:0007669"/>
    <property type="project" value="UniProtKB-SubCell"/>
</dbReference>
<evidence type="ECO:0000256" key="4">
    <source>
        <dbReference type="ARBA" id="ARBA00023237"/>
    </source>
</evidence>
<evidence type="ECO:0000256" key="2">
    <source>
        <dbReference type="ARBA" id="ARBA00022729"/>
    </source>
</evidence>
<evidence type="ECO:0000256" key="1">
    <source>
        <dbReference type="ARBA" id="ARBA00004442"/>
    </source>
</evidence>
<evidence type="ECO:0000313" key="7">
    <source>
        <dbReference type="EMBL" id="KAA6348004.1"/>
    </source>
</evidence>
<name>A0A5J4SP78_9ZZZZ</name>
<organism evidence="7">
    <name type="scientific">termite gut metagenome</name>
    <dbReference type="NCBI Taxonomy" id="433724"/>
    <lineage>
        <taxon>unclassified sequences</taxon>
        <taxon>metagenomes</taxon>
        <taxon>organismal metagenomes</taxon>
    </lineage>
</organism>
<dbReference type="SUPFAM" id="SSF48452">
    <property type="entry name" value="TPR-like"/>
    <property type="match status" value="1"/>
</dbReference>
<keyword evidence="2" id="KW-0732">Signal</keyword>
<proteinExistence type="predicted"/>
<keyword evidence="4" id="KW-0998">Cell outer membrane</keyword>
<dbReference type="EMBL" id="SNRY01000079">
    <property type="protein sequence ID" value="KAA6348004.1"/>
    <property type="molecule type" value="Genomic_DNA"/>
</dbReference>
<dbReference type="InterPro" id="IPR012944">
    <property type="entry name" value="SusD_RagB_dom"/>
</dbReference>
<evidence type="ECO:0000256" key="3">
    <source>
        <dbReference type="ARBA" id="ARBA00023136"/>
    </source>
</evidence>